<accession>A0A840I571</accession>
<dbReference type="GO" id="GO:0009279">
    <property type="term" value="C:cell outer membrane"/>
    <property type="evidence" value="ECO:0007669"/>
    <property type="project" value="InterPro"/>
</dbReference>
<dbReference type="GO" id="GO:0006878">
    <property type="term" value="P:intracellular copper ion homeostasis"/>
    <property type="evidence" value="ECO:0007669"/>
    <property type="project" value="InterPro"/>
</dbReference>
<feature type="chain" id="PRO_5032572070" evidence="1">
    <location>
        <begin position="20"/>
        <end position="261"/>
    </location>
</feature>
<gene>
    <name evidence="2" type="ORF">GGQ59_002468</name>
</gene>
<keyword evidence="1" id="KW-0732">Signal</keyword>
<evidence type="ECO:0000313" key="2">
    <source>
        <dbReference type="EMBL" id="MBB4659927.1"/>
    </source>
</evidence>
<evidence type="ECO:0000313" key="3">
    <source>
        <dbReference type="Proteomes" id="UP000563524"/>
    </source>
</evidence>
<dbReference type="GO" id="GO:0005507">
    <property type="term" value="F:copper ion binding"/>
    <property type="evidence" value="ECO:0007669"/>
    <property type="project" value="InterPro"/>
</dbReference>
<dbReference type="Pfam" id="PF05275">
    <property type="entry name" value="CopB"/>
    <property type="match status" value="1"/>
</dbReference>
<name>A0A840I571_9PROT</name>
<reference evidence="2 3" key="1">
    <citation type="submission" date="2020-08" db="EMBL/GenBank/DDBJ databases">
        <title>Genomic Encyclopedia of Type Strains, Phase IV (KMG-IV): sequencing the most valuable type-strain genomes for metagenomic binning, comparative biology and taxonomic classification.</title>
        <authorList>
            <person name="Goeker M."/>
        </authorList>
    </citation>
    <scope>NUCLEOTIDE SEQUENCE [LARGE SCALE GENOMIC DNA]</scope>
    <source>
        <strain evidence="2 3">DSM 102850</strain>
    </source>
</reference>
<dbReference type="InterPro" id="IPR007939">
    <property type="entry name" value="Cu-R_B_prcur"/>
</dbReference>
<dbReference type="RefSeq" id="WP_183818997.1">
    <property type="nucleotide sequence ID" value="NZ_JACHOB010000005.1"/>
</dbReference>
<feature type="signal peptide" evidence="1">
    <location>
        <begin position="1"/>
        <end position="19"/>
    </location>
</feature>
<proteinExistence type="predicted"/>
<dbReference type="Proteomes" id="UP000563524">
    <property type="component" value="Unassembled WGS sequence"/>
</dbReference>
<keyword evidence="3" id="KW-1185">Reference proteome</keyword>
<dbReference type="AlphaFoldDB" id="A0A840I571"/>
<protein>
    <submittedName>
        <fullName evidence="2">Copper resistance protein B</fullName>
    </submittedName>
</protein>
<evidence type="ECO:0000256" key="1">
    <source>
        <dbReference type="SAM" id="SignalP"/>
    </source>
</evidence>
<comment type="caution">
    <text evidence="2">The sequence shown here is derived from an EMBL/GenBank/DDBJ whole genome shotgun (WGS) entry which is preliminary data.</text>
</comment>
<dbReference type="EMBL" id="JACHOB010000005">
    <property type="protein sequence ID" value="MBB4659927.1"/>
    <property type="molecule type" value="Genomic_DNA"/>
</dbReference>
<sequence length="261" mass="28558">MRRAMLPAALALLAAPAFAQEGPEDPPWNQADDTYGADAMAAARAHVQSHHGGQRWMQVMADRLEWQSGDEETALWDLQGYYGGDLSRVWLKSEGEYGFGEDAVEDAEVQLLYGRAISSYFDLQAGVRQDFEPDGRTYAVLGVQGLVPYFFELDAAAFLSDEGDLSARIEAEYDILLTQRLILQPRAEIDLSASEVPERQVGEGVASVSLGARLRYEVKRSFAPYVGVEWSVAPGESGARTEAAGGESEDTKLVAGVRAWF</sequence>
<organism evidence="2 3">
    <name type="scientific">Parvularcula dongshanensis</name>
    <dbReference type="NCBI Taxonomy" id="1173995"/>
    <lineage>
        <taxon>Bacteria</taxon>
        <taxon>Pseudomonadati</taxon>
        <taxon>Pseudomonadota</taxon>
        <taxon>Alphaproteobacteria</taxon>
        <taxon>Parvularculales</taxon>
        <taxon>Parvularculaceae</taxon>
        <taxon>Parvularcula</taxon>
    </lineage>
</organism>